<organism evidence="12 13">
    <name type="scientific">Peptoniphilus ovalis</name>
    <dbReference type="NCBI Taxonomy" id="2841503"/>
    <lineage>
        <taxon>Bacteria</taxon>
        <taxon>Bacillati</taxon>
        <taxon>Bacillota</taxon>
        <taxon>Tissierellia</taxon>
        <taxon>Tissierellales</taxon>
        <taxon>Peptoniphilaceae</taxon>
        <taxon>Peptoniphilus</taxon>
    </lineage>
</organism>
<comment type="caution">
    <text evidence="12">The sequence shown here is derived from an EMBL/GenBank/DDBJ whole genome shotgun (WGS) entry which is preliminary data.</text>
</comment>
<dbReference type="PROSITE" id="PS51217">
    <property type="entry name" value="UVRD_HELICASE_CTER"/>
    <property type="match status" value="1"/>
</dbReference>
<evidence type="ECO:0000313" key="12">
    <source>
        <dbReference type="EMBL" id="MBU5669101.1"/>
    </source>
</evidence>
<comment type="catalytic activity">
    <reaction evidence="8">
        <text>ATP + H2O = ADP + phosphate + H(+)</text>
        <dbReference type="Rhea" id="RHEA:13065"/>
        <dbReference type="ChEBI" id="CHEBI:15377"/>
        <dbReference type="ChEBI" id="CHEBI:15378"/>
        <dbReference type="ChEBI" id="CHEBI:30616"/>
        <dbReference type="ChEBI" id="CHEBI:43474"/>
        <dbReference type="ChEBI" id="CHEBI:456216"/>
        <dbReference type="EC" id="5.6.2.4"/>
    </reaction>
</comment>
<protein>
    <recommendedName>
        <fullName evidence="7">DNA 3'-5' helicase</fullName>
        <ecNumber evidence="7">5.6.2.4</ecNumber>
    </recommendedName>
</protein>
<dbReference type="Pfam" id="PF00580">
    <property type="entry name" value="UvrD-helicase"/>
    <property type="match status" value="1"/>
</dbReference>
<evidence type="ECO:0000259" key="11">
    <source>
        <dbReference type="PROSITE" id="PS51217"/>
    </source>
</evidence>
<dbReference type="PANTHER" id="PTHR11070:SF2">
    <property type="entry name" value="ATP-DEPENDENT DNA HELICASE SRS2"/>
    <property type="match status" value="1"/>
</dbReference>
<comment type="catalytic activity">
    <reaction evidence="6">
        <text>Couples ATP hydrolysis with the unwinding of duplex DNA by translocating in the 3'-5' direction.</text>
        <dbReference type="EC" id="5.6.2.4"/>
    </reaction>
</comment>
<evidence type="ECO:0000256" key="2">
    <source>
        <dbReference type="ARBA" id="ARBA00022801"/>
    </source>
</evidence>
<dbReference type="EMBL" id="JAHLQO010000003">
    <property type="protein sequence ID" value="MBU5669101.1"/>
    <property type="molecule type" value="Genomic_DNA"/>
</dbReference>
<proteinExistence type="predicted"/>
<keyword evidence="1 9" id="KW-0547">Nucleotide-binding</keyword>
<dbReference type="PROSITE" id="PS51198">
    <property type="entry name" value="UVRD_HELICASE_ATP_BIND"/>
    <property type="match status" value="1"/>
</dbReference>
<name>A0ABS6FGL5_9FIRM</name>
<evidence type="ECO:0000256" key="7">
    <source>
        <dbReference type="ARBA" id="ARBA00034808"/>
    </source>
</evidence>
<dbReference type="Proteomes" id="UP000783742">
    <property type="component" value="Unassembled WGS sequence"/>
</dbReference>
<evidence type="ECO:0000259" key="10">
    <source>
        <dbReference type="PROSITE" id="PS51198"/>
    </source>
</evidence>
<feature type="binding site" evidence="9">
    <location>
        <begin position="25"/>
        <end position="32"/>
    </location>
    <ligand>
        <name>ATP</name>
        <dbReference type="ChEBI" id="CHEBI:30616"/>
    </ligand>
</feature>
<reference evidence="12 13" key="1">
    <citation type="submission" date="2021-06" db="EMBL/GenBank/DDBJ databases">
        <authorList>
            <person name="Sun Q."/>
            <person name="Li D."/>
        </authorList>
    </citation>
    <scope>NUCLEOTIDE SEQUENCE [LARGE SCALE GENOMIC DNA]</scope>
    <source>
        <strain evidence="12 13">MSJ-1</strain>
    </source>
</reference>
<dbReference type="PANTHER" id="PTHR11070">
    <property type="entry name" value="UVRD / RECB / PCRA DNA HELICASE FAMILY MEMBER"/>
    <property type="match status" value="1"/>
</dbReference>
<evidence type="ECO:0000256" key="4">
    <source>
        <dbReference type="ARBA" id="ARBA00022840"/>
    </source>
</evidence>
<dbReference type="InterPro" id="IPR014016">
    <property type="entry name" value="UvrD-like_ATP-bd"/>
</dbReference>
<gene>
    <name evidence="12" type="ORF">KQI68_04510</name>
</gene>
<dbReference type="InterPro" id="IPR000212">
    <property type="entry name" value="DNA_helicase_UvrD/REP"/>
</dbReference>
<evidence type="ECO:0000256" key="1">
    <source>
        <dbReference type="ARBA" id="ARBA00022741"/>
    </source>
</evidence>
<dbReference type="EC" id="5.6.2.4" evidence="7"/>
<evidence type="ECO:0000256" key="5">
    <source>
        <dbReference type="ARBA" id="ARBA00023235"/>
    </source>
</evidence>
<keyword evidence="13" id="KW-1185">Reference proteome</keyword>
<keyword evidence="4 9" id="KW-0067">ATP-binding</keyword>
<dbReference type="RefSeq" id="WP_216548949.1">
    <property type="nucleotide sequence ID" value="NZ_JAHLQO010000003.1"/>
</dbReference>
<feature type="domain" description="UvrD-like helicase C-terminal" evidence="11">
    <location>
        <begin position="285"/>
        <end position="556"/>
    </location>
</feature>
<evidence type="ECO:0000313" key="13">
    <source>
        <dbReference type="Proteomes" id="UP000783742"/>
    </source>
</evidence>
<sequence>MDINSLNDKQREALLETKGPLLILAGAGSGKTRVVTSKIAYLIEELNVPSWKILAITFTNKAASEMKERVKNLIDKDVDSMWIGTFHSICVRILRKNIELLGYKSSFTIYDRDDQNTVIKEAISDLDLNKDIFKPRTVIGEISNIKNRGISPVEFIEENKSDFYLNKIGNLYDLYQKKLKQNNALDFDDLLIKTVELLRKNKEIRDFYTNKFEYIFADEYQDTNGIQYDLVKLISGENPNLTVVGDNDQSIYKWRGADINNILNFEKDFPGAKIVKLEQNYRSSQNILNVANKIIKNNSTRIEKKLWTSRDDGNKIIYREFPHSNEEEYAVINKIASLRYKGEEFKDMAILYRTNAQSRGFEEALVREAIPYKIVGGLKFYDRMEVKDVLAYLRVLNNPDDNVSLARIINKPRRGIGDTSLAEMIDYAEKNNISLYNVVTNIESYEDLNLRSTKNIKSFGNILKILKERAGELSVGKLFEEVLFESGYIEDLKSQKTIEAKTRIENIEELHSNIMEYDREGVELAEYLNTLSLLSDVDKTSEESGVNLMTMHSAKGLEFNTVFLVGLEEGLFPTSRALEDEEEIEEERRLCYVGVTRAKDTLFISSCRTRSQYGKLTPAKRSRFIEEMGDTIEIIEDKSRNLVEVRDYNEDNNREFKKTTRFSGVTPNKKQTLVNKNKLLDVSVGDKVKHKIFGVGMIVQKKEKNGDYEVVVSFDKKGLKKLMLSVAPLKLVE</sequence>
<dbReference type="CDD" id="cd17932">
    <property type="entry name" value="DEXQc_UvrD"/>
    <property type="match status" value="1"/>
</dbReference>
<evidence type="ECO:0000256" key="8">
    <source>
        <dbReference type="ARBA" id="ARBA00048988"/>
    </source>
</evidence>
<keyword evidence="2 9" id="KW-0378">Hydrolase</keyword>
<evidence type="ECO:0000256" key="3">
    <source>
        <dbReference type="ARBA" id="ARBA00022806"/>
    </source>
</evidence>
<feature type="domain" description="UvrD-like helicase ATP-binding" evidence="10">
    <location>
        <begin position="4"/>
        <end position="284"/>
    </location>
</feature>
<dbReference type="Pfam" id="PF21196">
    <property type="entry name" value="PcrA_UvrD_tudor"/>
    <property type="match status" value="1"/>
</dbReference>
<keyword evidence="3 9" id="KW-0347">Helicase</keyword>
<dbReference type="Pfam" id="PF13361">
    <property type="entry name" value="UvrD_C"/>
    <property type="match status" value="1"/>
</dbReference>
<keyword evidence="5" id="KW-0413">Isomerase</keyword>
<accession>A0ABS6FGL5</accession>
<evidence type="ECO:0000256" key="9">
    <source>
        <dbReference type="PROSITE-ProRule" id="PRU00560"/>
    </source>
</evidence>
<evidence type="ECO:0000256" key="6">
    <source>
        <dbReference type="ARBA" id="ARBA00034617"/>
    </source>
</evidence>
<dbReference type="InterPro" id="IPR014017">
    <property type="entry name" value="DNA_helicase_UvrD-like_C"/>
</dbReference>